<reference evidence="3" key="1">
    <citation type="submission" date="2017-02" db="EMBL/GenBank/DDBJ databases">
        <authorList>
            <person name="Varghese N."/>
            <person name="Submissions S."/>
        </authorList>
    </citation>
    <scope>NUCLEOTIDE SEQUENCE [LARGE SCALE GENOMIC DNA]</scope>
    <source>
        <strain evidence="3">DSM 22385</strain>
    </source>
</reference>
<accession>A0A1T5FCD3</accession>
<evidence type="ECO:0000313" key="2">
    <source>
        <dbReference type="EMBL" id="SKB93767.1"/>
    </source>
</evidence>
<organism evidence="2 3">
    <name type="scientific">Daejeonella lutea</name>
    <dbReference type="NCBI Taxonomy" id="572036"/>
    <lineage>
        <taxon>Bacteria</taxon>
        <taxon>Pseudomonadati</taxon>
        <taxon>Bacteroidota</taxon>
        <taxon>Sphingobacteriia</taxon>
        <taxon>Sphingobacteriales</taxon>
        <taxon>Sphingobacteriaceae</taxon>
        <taxon>Daejeonella</taxon>
    </lineage>
</organism>
<dbReference type="InterPro" id="IPR016040">
    <property type="entry name" value="NAD(P)-bd_dom"/>
</dbReference>
<dbReference type="Gene3D" id="3.90.25.10">
    <property type="entry name" value="UDP-galactose 4-epimerase, domain 1"/>
    <property type="match status" value="1"/>
</dbReference>
<gene>
    <name evidence="2" type="ORF">SAMN05661099_3588</name>
</gene>
<protein>
    <submittedName>
        <fullName evidence="2">UDP-glucose 4-epimerase</fullName>
    </submittedName>
</protein>
<dbReference type="InterPro" id="IPR036291">
    <property type="entry name" value="NAD(P)-bd_dom_sf"/>
</dbReference>
<dbReference type="EMBL" id="FUYR01000007">
    <property type="protein sequence ID" value="SKB93767.1"/>
    <property type="molecule type" value="Genomic_DNA"/>
</dbReference>
<sequence>MDKQNDLILVTGGAGFIGSHLTDKLLSLGYRVRVIDNLINGSEENLRDASKNSLFEFFEGDILDQASCEKASAGVKYIFHLACLGVRHSLHSPFENHRVNAEGTLNVLSAGRKAKVEHFFYISTSEIYGRTSMFPITEEAPTNPLTVYGASKLAGEHYTNAYQECFGLSTTVLRIFNNYGPRAHYEGDAGEVIPRSIVRILNNQQPIIFGNGEITRDFFYVKDTASALASLIHLRAELSGQTLNIGTGVEITMKELLENLLRLTQKEDIGIHHMEDRPADVPRLWVKAEKFLTSTGFVPKYTFEEGLRQTIIYYEEKMKERENMLSEIQITNWGEKK</sequence>
<dbReference type="AlphaFoldDB" id="A0A1T5FCD3"/>
<dbReference type="PANTHER" id="PTHR43000">
    <property type="entry name" value="DTDP-D-GLUCOSE 4,6-DEHYDRATASE-RELATED"/>
    <property type="match status" value="1"/>
</dbReference>
<dbReference type="Proteomes" id="UP000189981">
    <property type="component" value="Unassembled WGS sequence"/>
</dbReference>
<name>A0A1T5FCD3_9SPHI</name>
<dbReference type="SUPFAM" id="SSF51735">
    <property type="entry name" value="NAD(P)-binding Rossmann-fold domains"/>
    <property type="match status" value="1"/>
</dbReference>
<keyword evidence="3" id="KW-1185">Reference proteome</keyword>
<dbReference type="Gene3D" id="3.40.50.720">
    <property type="entry name" value="NAD(P)-binding Rossmann-like Domain"/>
    <property type="match status" value="1"/>
</dbReference>
<dbReference type="OrthoDB" id="9811743at2"/>
<dbReference type="Pfam" id="PF16363">
    <property type="entry name" value="GDP_Man_Dehyd"/>
    <property type="match status" value="1"/>
</dbReference>
<evidence type="ECO:0000313" key="3">
    <source>
        <dbReference type="Proteomes" id="UP000189981"/>
    </source>
</evidence>
<dbReference type="STRING" id="572036.SAMN05661099_3588"/>
<proteinExistence type="predicted"/>
<evidence type="ECO:0000259" key="1">
    <source>
        <dbReference type="Pfam" id="PF16363"/>
    </source>
</evidence>
<dbReference type="RefSeq" id="WP_079704086.1">
    <property type="nucleotide sequence ID" value="NZ_FUYR01000007.1"/>
</dbReference>
<feature type="domain" description="NAD(P)-binding" evidence="1">
    <location>
        <begin position="9"/>
        <end position="310"/>
    </location>
</feature>